<proteinExistence type="predicted"/>
<dbReference type="AlphaFoldDB" id="A0A9Q1K1F3"/>
<feature type="compositionally biased region" description="Basic and acidic residues" evidence="2">
    <location>
        <begin position="334"/>
        <end position="358"/>
    </location>
</feature>
<keyword evidence="3" id="KW-0472">Membrane</keyword>
<reference evidence="4" key="1">
    <citation type="submission" date="2022-04" db="EMBL/GenBank/DDBJ databases">
        <title>Carnegiea gigantea Genome sequencing and assembly v2.</title>
        <authorList>
            <person name="Copetti D."/>
            <person name="Sanderson M.J."/>
            <person name="Burquez A."/>
            <person name="Wojciechowski M.F."/>
        </authorList>
    </citation>
    <scope>NUCLEOTIDE SEQUENCE</scope>
    <source>
        <strain evidence="4">SGP5-SGP5p</strain>
        <tissue evidence="4">Aerial part</tissue>
    </source>
</reference>
<keyword evidence="5" id="KW-1185">Reference proteome</keyword>
<dbReference type="OrthoDB" id="2442898at2759"/>
<evidence type="ECO:0000256" key="2">
    <source>
        <dbReference type="SAM" id="MobiDB-lite"/>
    </source>
</evidence>
<evidence type="ECO:0000256" key="3">
    <source>
        <dbReference type="SAM" id="Phobius"/>
    </source>
</evidence>
<dbReference type="EMBL" id="JAKOGI010000462">
    <property type="protein sequence ID" value="KAJ8434642.1"/>
    <property type="molecule type" value="Genomic_DNA"/>
</dbReference>
<feature type="compositionally biased region" description="Gly residues" evidence="2">
    <location>
        <begin position="305"/>
        <end position="319"/>
    </location>
</feature>
<evidence type="ECO:0000313" key="4">
    <source>
        <dbReference type="EMBL" id="KAJ8434642.1"/>
    </source>
</evidence>
<comment type="caution">
    <text evidence="4">The sequence shown here is derived from an EMBL/GenBank/DDBJ whole genome shotgun (WGS) entry which is preliminary data.</text>
</comment>
<feature type="coiled-coil region" evidence="1">
    <location>
        <begin position="34"/>
        <end position="65"/>
    </location>
</feature>
<keyword evidence="3" id="KW-1133">Transmembrane helix</keyword>
<evidence type="ECO:0000256" key="1">
    <source>
        <dbReference type="SAM" id="Coils"/>
    </source>
</evidence>
<evidence type="ECO:0000313" key="5">
    <source>
        <dbReference type="Proteomes" id="UP001153076"/>
    </source>
</evidence>
<name>A0A9Q1K1F3_9CARY</name>
<accession>A0A9Q1K1F3</accession>
<feature type="compositionally biased region" description="Basic and acidic residues" evidence="2">
    <location>
        <begin position="137"/>
        <end position="146"/>
    </location>
</feature>
<feature type="compositionally biased region" description="Polar residues" evidence="2">
    <location>
        <begin position="324"/>
        <end position="333"/>
    </location>
</feature>
<organism evidence="4 5">
    <name type="scientific">Carnegiea gigantea</name>
    <dbReference type="NCBI Taxonomy" id="171969"/>
    <lineage>
        <taxon>Eukaryota</taxon>
        <taxon>Viridiplantae</taxon>
        <taxon>Streptophyta</taxon>
        <taxon>Embryophyta</taxon>
        <taxon>Tracheophyta</taxon>
        <taxon>Spermatophyta</taxon>
        <taxon>Magnoliopsida</taxon>
        <taxon>eudicotyledons</taxon>
        <taxon>Gunneridae</taxon>
        <taxon>Pentapetalae</taxon>
        <taxon>Caryophyllales</taxon>
        <taxon>Cactineae</taxon>
        <taxon>Cactaceae</taxon>
        <taxon>Cactoideae</taxon>
        <taxon>Echinocereeae</taxon>
        <taxon>Carnegiea</taxon>
    </lineage>
</organism>
<dbReference type="PANTHER" id="PTHR46951">
    <property type="entry name" value="BED-TYPE DOMAIN-CONTAINING PROTEIN"/>
    <property type="match status" value="1"/>
</dbReference>
<feature type="transmembrane region" description="Helical" evidence="3">
    <location>
        <begin position="459"/>
        <end position="479"/>
    </location>
</feature>
<feature type="region of interest" description="Disordered" evidence="2">
    <location>
        <begin position="283"/>
        <end position="365"/>
    </location>
</feature>
<sequence>MEVENRWYKTGGITRLKQHLAHKTGDITPYPDVSADVKRDMMKLLQDYKEKKRQKTRITRDLEDEITRSFNRDDYVDDEEEDDAQLAHARYQSLEQHRFKHDQRVYRASKGINYDEGGSSRPPSVPQMRRSATVRETSSRGSRDMAYEQMSTPAVRFRAIEVELEKDRIRTKQSKVNSSWLKAAKNKLIKAFGSWVIDTNVPFTVVDYVYTNPLLETIRYFFNPQHMYRQSQDLEDREVRTGVQNVIMRLEPDVDKQIKAMRQDNDDPQPDATAPFRYSVDQQPQNMQGSDYESKGHLSPSSSHGGSGGGGDGGNGGANEMGASYSSRQSTDYFTDRGRGVPVEDDRRSRRSPDEQPREPTQTYRRIRKGKEPVQPHGYPTDAMYGYAGFQEVPSSFIGPGLFAHSSGYDTYGGVLNNYGYSSTNTNCPPPPYPSHEPQYVGDSNDIEITLRSSTRELLITRIIIIISLPFIAVIQLQVSNLGWIQQRHQSSTHNNSHMVYEFVPNVQ</sequence>
<keyword evidence="1" id="KW-0175">Coiled coil</keyword>
<keyword evidence="3" id="KW-0812">Transmembrane</keyword>
<dbReference type="Proteomes" id="UP001153076">
    <property type="component" value="Unassembled WGS sequence"/>
</dbReference>
<protein>
    <submittedName>
        <fullName evidence="4">Uncharacterized protein</fullName>
    </submittedName>
</protein>
<gene>
    <name evidence="4" type="ORF">Cgig2_032920</name>
</gene>
<dbReference type="PANTHER" id="PTHR46951:SF2">
    <property type="entry name" value="BED-TYPE DOMAIN-CONTAINING PROTEIN"/>
    <property type="match status" value="1"/>
</dbReference>
<feature type="region of interest" description="Disordered" evidence="2">
    <location>
        <begin position="112"/>
        <end position="148"/>
    </location>
</feature>